<reference evidence="2 3" key="1">
    <citation type="journal article" date="2017" name="Mol. Biol. Evol.">
        <title>The 4-celled Tetrabaena socialis nuclear genome reveals the essential components for genetic control of cell number at the origin of multicellularity in the volvocine lineage.</title>
        <authorList>
            <person name="Featherston J."/>
            <person name="Arakaki Y."/>
            <person name="Hanschen E.R."/>
            <person name="Ferris P.J."/>
            <person name="Michod R.E."/>
            <person name="Olson B.J.S.C."/>
            <person name="Nozaki H."/>
            <person name="Durand P.M."/>
        </authorList>
    </citation>
    <scope>NUCLEOTIDE SEQUENCE [LARGE SCALE GENOMIC DNA]</scope>
    <source>
        <strain evidence="2 3">NIES-571</strain>
    </source>
</reference>
<dbReference type="SUPFAM" id="SSF82153">
    <property type="entry name" value="FAS1 domain"/>
    <property type="match status" value="1"/>
</dbReference>
<dbReference type="Gene3D" id="2.30.180.10">
    <property type="entry name" value="FAS1 domain"/>
    <property type="match status" value="1"/>
</dbReference>
<dbReference type="PROSITE" id="PS50213">
    <property type="entry name" value="FAS1"/>
    <property type="match status" value="1"/>
</dbReference>
<protein>
    <recommendedName>
        <fullName evidence="1">FAS1 domain-containing protein</fullName>
    </recommendedName>
</protein>
<organism evidence="2 3">
    <name type="scientific">Tetrabaena socialis</name>
    <dbReference type="NCBI Taxonomy" id="47790"/>
    <lineage>
        <taxon>Eukaryota</taxon>
        <taxon>Viridiplantae</taxon>
        <taxon>Chlorophyta</taxon>
        <taxon>core chlorophytes</taxon>
        <taxon>Chlorophyceae</taxon>
        <taxon>CS clade</taxon>
        <taxon>Chlamydomonadales</taxon>
        <taxon>Tetrabaenaceae</taxon>
        <taxon>Tetrabaena</taxon>
    </lineage>
</organism>
<sequence length="199" mass="20655">MQMIARRAGSTAASRVARASQRTAFSARAPASATPSSRCLLARAAAADPLPGATPEATNEQVWTRVLELSGYEVAEIDDMLPCTIFAPSAQAVEAWAAALGAEVLAQVAPEAWFEGVQAHIIPQVLPSSAAASEPASFETAADTVLQVFTKDGQTMVSSNGITARVIKADIPAGQGVAHIIDTVLLSTEPDVTEESPEE</sequence>
<keyword evidence="3" id="KW-1185">Reference proteome</keyword>
<accession>A0A2J8AFV2</accession>
<gene>
    <name evidence="2" type="ORF">TSOC_001787</name>
</gene>
<dbReference type="InterPro" id="IPR000782">
    <property type="entry name" value="FAS1_domain"/>
</dbReference>
<dbReference type="AlphaFoldDB" id="A0A2J8AFV2"/>
<dbReference type="SMART" id="SM00554">
    <property type="entry name" value="FAS1"/>
    <property type="match status" value="1"/>
</dbReference>
<evidence type="ECO:0000313" key="3">
    <source>
        <dbReference type="Proteomes" id="UP000236333"/>
    </source>
</evidence>
<feature type="domain" description="FAS1" evidence="1">
    <location>
        <begin position="47"/>
        <end position="185"/>
    </location>
</feature>
<evidence type="ECO:0000259" key="1">
    <source>
        <dbReference type="PROSITE" id="PS50213"/>
    </source>
</evidence>
<evidence type="ECO:0000313" key="2">
    <source>
        <dbReference type="EMBL" id="PNH11404.1"/>
    </source>
</evidence>
<name>A0A2J8AFV2_9CHLO</name>
<dbReference type="Pfam" id="PF02469">
    <property type="entry name" value="Fasciclin"/>
    <property type="match status" value="1"/>
</dbReference>
<comment type="caution">
    <text evidence="2">The sequence shown here is derived from an EMBL/GenBank/DDBJ whole genome shotgun (WGS) entry which is preliminary data.</text>
</comment>
<dbReference type="Proteomes" id="UP000236333">
    <property type="component" value="Unassembled WGS sequence"/>
</dbReference>
<dbReference type="InterPro" id="IPR036378">
    <property type="entry name" value="FAS1_dom_sf"/>
</dbReference>
<proteinExistence type="predicted"/>
<dbReference type="OrthoDB" id="286301at2759"/>
<dbReference type="EMBL" id="PGGS01000030">
    <property type="protein sequence ID" value="PNH11404.1"/>
    <property type="molecule type" value="Genomic_DNA"/>
</dbReference>